<evidence type="ECO:0000256" key="6">
    <source>
        <dbReference type="ARBA" id="ARBA00022847"/>
    </source>
</evidence>
<evidence type="ECO:0000256" key="10">
    <source>
        <dbReference type="SAM" id="Phobius"/>
    </source>
</evidence>
<feature type="compositionally biased region" description="Basic and acidic residues" evidence="9">
    <location>
        <begin position="1"/>
        <end position="22"/>
    </location>
</feature>
<evidence type="ECO:0000256" key="2">
    <source>
        <dbReference type="ARBA" id="ARBA00008240"/>
    </source>
</evidence>
<dbReference type="PROSITE" id="PS00217">
    <property type="entry name" value="SUGAR_TRANSPORT_2"/>
    <property type="match status" value="1"/>
</dbReference>
<dbReference type="InterPro" id="IPR011701">
    <property type="entry name" value="MFS"/>
</dbReference>
<dbReference type="InterPro" id="IPR020846">
    <property type="entry name" value="MFS_dom"/>
</dbReference>
<evidence type="ECO:0000256" key="9">
    <source>
        <dbReference type="SAM" id="MobiDB-lite"/>
    </source>
</evidence>
<dbReference type="AlphaFoldDB" id="A0A7T3F825"/>
<keyword evidence="4" id="KW-1003">Cell membrane</keyword>
<dbReference type="KEGG" id="rkr:I6G21_04315"/>
<dbReference type="PANTHER" id="PTHR43528:SF1">
    <property type="entry name" value="ALPHA-KETOGLUTARATE PERMEASE"/>
    <property type="match status" value="1"/>
</dbReference>
<feature type="transmembrane region" description="Helical" evidence="10">
    <location>
        <begin position="264"/>
        <end position="282"/>
    </location>
</feature>
<gene>
    <name evidence="12" type="ORF">I6G21_04315</name>
</gene>
<dbReference type="PANTHER" id="PTHR43528">
    <property type="entry name" value="ALPHA-KETOGLUTARATE PERMEASE"/>
    <property type="match status" value="1"/>
</dbReference>
<dbReference type="RefSeq" id="WP_129358056.1">
    <property type="nucleotide sequence ID" value="NZ_CP065738.1"/>
</dbReference>
<feature type="transmembrane region" description="Helical" evidence="10">
    <location>
        <begin position="214"/>
        <end position="233"/>
    </location>
</feature>
<evidence type="ECO:0000256" key="3">
    <source>
        <dbReference type="ARBA" id="ARBA00022448"/>
    </source>
</evidence>
<evidence type="ECO:0000256" key="1">
    <source>
        <dbReference type="ARBA" id="ARBA00004651"/>
    </source>
</evidence>
<keyword evidence="7 10" id="KW-1133">Transmembrane helix</keyword>
<evidence type="ECO:0000256" key="5">
    <source>
        <dbReference type="ARBA" id="ARBA00022692"/>
    </source>
</evidence>
<evidence type="ECO:0000259" key="11">
    <source>
        <dbReference type="PROSITE" id="PS50850"/>
    </source>
</evidence>
<dbReference type="EMBL" id="CP065738">
    <property type="protein sequence ID" value="QPT54402.1"/>
    <property type="molecule type" value="Genomic_DNA"/>
</dbReference>
<dbReference type="GeneID" id="61262591"/>
<keyword evidence="8 10" id="KW-0472">Membrane</keyword>
<feature type="transmembrane region" description="Helical" evidence="10">
    <location>
        <begin position="57"/>
        <end position="74"/>
    </location>
</feature>
<dbReference type="Pfam" id="PF07690">
    <property type="entry name" value="MFS_1"/>
    <property type="match status" value="1"/>
</dbReference>
<feature type="transmembrane region" description="Helical" evidence="10">
    <location>
        <begin position="334"/>
        <end position="353"/>
    </location>
</feature>
<comment type="subcellular location">
    <subcellularLocation>
        <location evidence="1">Cell membrane</location>
        <topology evidence="1">Multi-pass membrane protein</topology>
    </subcellularLocation>
</comment>
<dbReference type="GO" id="GO:0005886">
    <property type="term" value="C:plasma membrane"/>
    <property type="evidence" value="ECO:0007669"/>
    <property type="project" value="UniProtKB-SubCell"/>
</dbReference>
<feature type="transmembrane region" description="Helical" evidence="10">
    <location>
        <begin position="183"/>
        <end position="202"/>
    </location>
</feature>
<sequence>MSPVEPSRRTPEEAPVESEARRHPGPGSADPGAGSTASVVKSILAASSGNLVEWFDFYIYAFFSVYFAPLFFTGTGETGAFAKSAAVFFVGFLMRPIGGYVFGRVADRYGRKTSMLASILLMCAGSLCLAMLPTAQTIGAAAPWLLLLVRCVQGLSVGGEYGSTATYMSEVATAGKRGFFSSFQYVTLIGGQLLASLLAVIMTHTLGDEAITAGWWRLPFVIGAAAAVVSLWLRSGLAETTTPEERQRRTTGRFLTILRDYPRAFWVVLGITSIGSLTFYVFTTYMQKYLINTGGFAKGEVADAMTVCLLLYLLMQPAAGWLSDRIGRKTSMLIYVLGMIVLVVPLLTLIGRASSLVTASLLVLVAMLFLSLYTSISGIVKAEMFPAHVRGLGVGFTYAIGNSLFGGSAEYVALFLKEQGLAGVFPWYVVVVGVLGLVAVLFMHDNRSHSTLDHPESSAYGR</sequence>
<name>A0A7T3F825_9MICC</name>
<dbReference type="SUPFAM" id="SSF103473">
    <property type="entry name" value="MFS general substrate transporter"/>
    <property type="match status" value="1"/>
</dbReference>
<feature type="transmembrane region" description="Helical" evidence="10">
    <location>
        <begin position="392"/>
        <end position="413"/>
    </location>
</feature>
<evidence type="ECO:0000256" key="4">
    <source>
        <dbReference type="ARBA" id="ARBA00022475"/>
    </source>
</evidence>
<feature type="transmembrane region" description="Helical" evidence="10">
    <location>
        <begin position="302"/>
        <end position="322"/>
    </location>
</feature>
<feature type="region of interest" description="Disordered" evidence="9">
    <location>
        <begin position="1"/>
        <end position="33"/>
    </location>
</feature>
<feature type="domain" description="Major facilitator superfamily (MFS) profile" evidence="11">
    <location>
        <begin position="42"/>
        <end position="448"/>
    </location>
</feature>
<reference evidence="12 13" key="1">
    <citation type="submission" date="2020-12" db="EMBL/GenBank/DDBJ databases">
        <title>FDA dAtabase for Regulatory Grade micrObial Sequences (FDA-ARGOS): Supporting development and validation of Infectious Disease Dx tests.</title>
        <authorList>
            <person name="Sproer C."/>
            <person name="Gronow S."/>
            <person name="Severitt S."/>
            <person name="Schroder I."/>
            <person name="Tallon L."/>
            <person name="Sadzewicz L."/>
            <person name="Zhao X."/>
            <person name="Boylan J."/>
            <person name="Ott S."/>
            <person name="Bowen H."/>
            <person name="Vavikolanu K."/>
            <person name="Mehta A."/>
            <person name="Aluvathingal J."/>
            <person name="Nadendla S."/>
            <person name="Lowell S."/>
            <person name="Myers T."/>
            <person name="Yan Y."/>
            <person name="Sichtig H."/>
        </authorList>
    </citation>
    <scope>NUCLEOTIDE SEQUENCE [LARGE SCALE GENOMIC DNA]</scope>
    <source>
        <strain evidence="12 13">FDAARGOS_864</strain>
    </source>
</reference>
<keyword evidence="3" id="KW-0813">Transport</keyword>
<keyword evidence="6" id="KW-0769">Symport</keyword>
<evidence type="ECO:0000256" key="7">
    <source>
        <dbReference type="ARBA" id="ARBA00022989"/>
    </source>
</evidence>
<feature type="transmembrane region" description="Helical" evidence="10">
    <location>
        <begin position="425"/>
        <end position="443"/>
    </location>
</feature>
<dbReference type="Proteomes" id="UP000594975">
    <property type="component" value="Chromosome"/>
</dbReference>
<feature type="transmembrane region" description="Helical" evidence="10">
    <location>
        <begin position="80"/>
        <end position="103"/>
    </location>
</feature>
<dbReference type="InterPro" id="IPR036259">
    <property type="entry name" value="MFS_trans_sf"/>
</dbReference>
<dbReference type="PROSITE" id="PS50850">
    <property type="entry name" value="MFS"/>
    <property type="match status" value="1"/>
</dbReference>
<organism evidence="12 13">
    <name type="scientific">Rothia kristinae</name>
    <dbReference type="NCBI Taxonomy" id="37923"/>
    <lineage>
        <taxon>Bacteria</taxon>
        <taxon>Bacillati</taxon>
        <taxon>Actinomycetota</taxon>
        <taxon>Actinomycetes</taxon>
        <taxon>Micrococcales</taxon>
        <taxon>Micrococcaceae</taxon>
        <taxon>Rothia</taxon>
    </lineage>
</organism>
<dbReference type="InterPro" id="IPR051084">
    <property type="entry name" value="H+-coupled_symporters"/>
</dbReference>
<feature type="transmembrane region" description="Helical" evidence="10">
    <location>
        <begin position="359"/>
        <end position="380"/>
    </location>
</feature>
<evidence type="ECO:0000313" key="13">
    <source>
        <dbReference type="Proteomes" id="UP000594975"/>
    </source>
</evidence>
<feature type="transmembrane region" description="Helical" evidence="10">
    <location>
        <begin position="141"/>
        <end position="162"/>
    </location>
</feature>
<evidence type="ECO:0000313" key="12">
    <source>
        <dbReference type="EMBL" id="QPT54402.1"/>
    </source>
</evidence>
<evidence type="ECO:0000256" key="8">
    <source>
        <dbReference type="ARBA" id="ARBA00023136"/>
    </source>
</evidence>
<dbReference type="Gene3D" id="1.20.1250.20">
    <property type="entry name" value="MFS general substrate transporter like domains"/>
    <property type="match status" value="1"/>
</dbReference>
<dbReference type="GO" id="GO:0015293">
    <property type="term" value="F:symporter activity"/>
    <property type="evidence" value="ECO:0007669"/>
    <property type="project" value="UniProtKB-KW"/>
</dbReference>
<proteinExistence type="inferred from homology"/>
<dbReference type="InterPro" id="IPR005829">
    <property type="entry name" value="Sugar_transporter_CS"/>
</dbReference>
<keyword evidence="5 10" id="KW-0812">Transmembrane</keyword>
<protein>
    <submittedName>
        <fullName evidence="12">MFS transporter</fullName>
    </submittedName>
</protein>
<accession>A0A7T3F825</accession>
<comment type="similarity">
    <text evidence="2">Belongs to the major facilitator superfamily. Metabolite:H+ Symporter (MHS) family (TC 2.A.1.6) family.</text>
</comment>
<feature type="transmembrane region" description="Helical" evidence="10">
    <location>
        <begin position="115"/>
        <end position="135"/>
    </location>
</feature>